<proteinExistence type="predicted"/>
<dbReference type="Pfam" id="PF02924">
    <property type="entry name" value="HDPD"/>
    <property type="match status" value="1"/>
</dbReference>
<keyword evidence="2" id="KW-1185">Reference proteome</keyword>
<evidence type="ECO:0008006" key="3">
    <source>
        <dbReference type="Google" id="ProtNLM"/>
    </source>
</evidence>
<dbReference type="OrthoDB" id="7032972at2"/>
<name>A0A5E4X0A3_9BURK</name>
<dbReference type="EMBL" id="CABPSH010000010">
    <property type="protein sequence ID" value="VVE29693.1"/>
    <property type="molecule type" value="Genomic_DNA"/>
</dbReference>
<organism evidence="1 2">
    <name type="scientific">Pandoraea eparura</name>
    <dbReference type="NCBI Taxonomy" id="2508291"/>
    <lineage>
        <taxon>Bacteria</taxon>
        <taxon>Pseudomonadati</taxon>
        <taxon>Pseudomonadota</taxon>
        <taxon>Betaproteobacteria</taxon>
        <taxon>Burkholderiales</taxon>
        <taxon>Burkholderiaceae</taxon>
        <taxon>Pandoraea</taxon>
    </lineage>
</organism>
<reference evidence="1 2" key="1">
    <citation type="submission" date="2019-08" db="EMBL/GenBank/DDBJ databases">
        <authorList>
            <person name="Peeters C."/>
        </authorList>
    </citation>
    <scope>NUCLEOTIDE SEQUENCE [LARGE SCALE GENOMIC DNA]</scope>
    <source>
        <strain evidence="1 2">LMG 31012</strain>
    </source>
</reference>
<sequence length="138" mass="13648">MTLNVSTIGENPQQPSITAQAFIPDQLIAGPLQIVTDSVTITGGPFVRGTVLGKITASGKYTQALSASADGSQNPCAVLADSADGSAGDVISGVYLQAEVNGAALTLGTGITLAAAKAALLTNANIYVKTSVSAADPS</sequence>
<dbReference type="InterPro" id="IPR004195">
    <property type="entry name" value="Head_decoration_D"/>
</dbReference>
<evidence type="ECO:0000313" key="2">
    <source>
        <dbReference type="Proteomes" id="UP000400981"/>
    </source>
</evidence>
<dbReference type="Proteomes" id="UP000400981">
    <property type="component" value="Unassembled WGS sequence"/>
</dbReference>
<protein>
    <recommendedName>
        <fullName evidence="3">Head decoration protein</fullName>
    </recommendedName>
</protein>
<dbReference type="Gene3D" id="2.40.300.10">
    <property type="entry name" value="Head decoration protein D"/>
    <property type="match status" value="1"/>
</dbReference>
<evidence type="ECO:0000313" key="1">
    <source>
        <dbReference type="EMBL" id="VVE29693.1"/>
    </source>
</evidence>
<gene>
    <name evidence="1" type="ORF">PEP31012_03603</name>
</gene>
<dbReference type="AlphaFoldDB" id="A0A5E4X0A3"/>
<accession>A0A5E4X0A3</accession>
<dbReference type="RefSeq" id="WP_150590679.1">
    <property type="nucleotide sequence ID" value="NZ_CABPSH010000010.1"/>
</dbReference>